<accession>A0A7T5R1J8</accession>
<proteinExistence type="predicted"/>
<dbReference type="SUPFAM" id="SSF52821">
    <property type="entry name" value="Rhodanese/Cell cycle control phosphatase"/>
    <property type="match status" value="2"/>
</dbReference>
<protein>
    <submittedName>
        <fullName evidence="3">MBL fold metallo-hydrolase</fullName>
    </submittedName>
</protein>
<keyword evidence="3" id="KW-0378">Hydrolase</keyword>
<dbReference type="Gene3D" id="3.60.15.10">
    <property type="entry name" value="Ribonuclease Z/Hydroxyacylglutathione hydrolase-like"/>
    <property type="match status" value="1"/>
</dbReference>
<sequence length="461" mass="51102">MFLETVRSEGLNHFSYVVGDNGKAAVIDPRRDCKVYVEIAKRHGAQITYIFETHRHEDFVVGSLELARRTKARILHGKTLAFKYGEGVKDGDTFNLGDITLKVLETPGHTPESISLALIDNAAGDKAVGVFTGDALLVGDVGRTDFYPDRKEELAEKLYEILHRKLLPLGDQAIIYPAHGEGSVCGGSLAAREFSTVGYERQFNPMLAKNRKDFIQHKIWEEHHTAPYFRQMEKFNQDGIPLVAKLLEPEPASADDFSAAVENDGLFVLDVRSPGAFAGSHIQGALSIPLDRLALMAGWFLPYDRKIGLVADRDSDAAEARLYMMRMGYDNAALYLAGGMNSWAEAGKSIESIPAVDVETLRRRVANKEDFLVLDVRNRTEYVQTPSDPSVHIWIGDLPQRIKDLSRNRRIITLCNSGRRAIIAASLLKQAKFGDVEVCLGSAKTYKTLQIPGKTSKRVAA</sequence>
<organism evidence="3 4">
    <name type="scientific">Micavibrio aeruginosavorus</name>
    <dbReference type="NCBI Taxonomy" id="349221"/>
    <lineage>
        <taxon>Bacteria</taxon>
        <taxon>Pseudomonadati</taxon>
        <taxon>Bdellovibrionota</taxon>
        <taxon>Bdellovibrionia</taxon>
        <taxon>Bdellovibrionales</taxon>
        <taxon>Pseudobdellovibrionaceae</taxon>
        <taxon>Micavibrio</taxon>
    </lineage>
</organism>
<dbReference type="FunFam" id="3.60.15.10:FF:000030">
    <property type="entry name" value="Metallo-beta-lactamase family protein"/>
    <property type="match status" value="1"/>
</dbReference>
<dbReference type="CDD" id="cd00158">
    <property type="entry name" value="RHOD"/>
    <property type="match status" value="2"/>
</dbReference>
<dbReference type="Gene3D" id="3.40.250.10">
    <property type="entry name" value="Rhodanese-like domain"/>
    <property type="match status" value="2"/>
</dbReference>
<dbReference type="InterPro" id="IPR036866">
    <property type="entry name" value="RibonucZ/Hydroxyglut_hydro"/>
</dbReference>
<dbReference type="CDD" id="cd07724">
    <property type="entry name" value="POD-like_MBL-fold"/>
    <property type="match status" value="1"/>
</dbReference>
<dbReference type="EMBL" id="CP066681">
    <property type="protein sequence ID" value="QQG35756.1"/>
    <property type="molecule type" value="Genomic_DNA"/>
</dbReference>
<evidence type="ECO:0000256" key="1">
    <source>
        <dbReference type="ARBA" id="ARBA00022723"/>
    </source>
</evidence>
<dbReference type="InterPro" id="IPR001763">
    <property type="entry name" value="Rhodanese-like_dom"/>
</dbReference>
<keyword evidence="1" id="KW-0479">Metal-binding</keyword>
<dbReference type="InterPro" id="IPR001279">
    <property type="entry name" value="Metallo-B-lactamas"/>
</dbReference>
<feature type="domain" description="Rhodanese" evidence="2">
    <location>
        <begin position="367"/>
        <end position="455"/>
    </location>
</feature>
<evidence type="ECO:0000313" key="4">
    <source>
        <dbReference type="Proteomes" id="UP000595362"/>
    </source>
</evidence>
<dbReference type="SUPFAM" id="SSF56281">
    <property type="entry name" value="Metallo-hydrolase/oxidoreductase"/>
    <property type="match status" value="1"/>
</dbReference>
<gene>
    <name evidence="3" type="ORF">HYS17_09630</name>
</gene>
<dbReference type="GO" id="GO:0006749">
    <property type="term" value="P:glutathione metabolic process"/>
    <property type="evidence" value="ECO:0007669"/>
    <property type="project" value="InterPro"/>
</dbReference>
<evidence type="ECO:0000259" key="2">
    <source>
        <dbReference type="PROSITE" id="PS50206"/>
    </source>
</evidence>
<dbReference type="InterPro" id="IPR036873">
    <property type="entry name" value="Rhodanese-like_dom_sf"/>
</dbReference>
<dbReference type="SMART" id="SM00849">
    <property type="entry name" value="Lactamase_B"/>
    <property type="match status" value="1"/>
</dbReference>
<dbReference type="PANTHER" id="PTHR43084:SF1">
    <property type="entry name" value="PERSULFIDE DIOXYGENASE ETHE1, MITOCHONDRIAL"/>
    <property type="match status" value="1"/>
</dbReference>
<dbReference type="GO" id="GO:0046872">
    <property type="term" value="F:metal ion binding"/>
    <property type="evidence" value="ECO:0007669"/>
    <property type="project" value="UniProtKB-KW"/>
</dbReference>
<dbReference type="Proteomes" id="UP000595362">
    <property type="component" value="Chromosome"/>
</dbReference>
<dbReference type="PROSITE" id="PS50206">
    <property type="entry name" value="RHODANESE_3"/>
    <property type="match status" value="2"/>
</dbReference>
<evidence type="ECO:0000313" key="3">
    <source>
        <dbReference type="EMBL" id="QQG35756.1"/>
    </source>
</evidence>
<dbReference type="SMART" id="SM00450">
    <property type="entry name" value="RHOD"/>
    <property type="match status" value="2"/>
</dbReference>
<dbReference type="InterPro" id="IPR051682">
    <property type="entry name" value="Mito_Persulfide_Diox"/>
</dbReference>
<feature type="domain" description="Rhodanese" evidence="2">
    <location>
        <begin position="262"/>
        <end position="352"/>
    </location>
</feature>
<dbReference type="Pfam" id="PF00581">
    <property type="entry name" value="Rhodanese"/>
    <property type="match status" value="2"/>
</dbReference>
<name>A0A7T5R1J8_9BACT</name>
<dbReference type="PANTHER" id="PTHR43084">
    <property type="entry name" value="PERSULFIDE DIOXYGENASE ETHE1"/>
    <property type="match status" value="1"/>
</dbReference>
<dbReference type="GO" id="GO:0070813">
    <property type="term" value="P:hydrogen sulfide metabolic process"/>
    <property type="evidence" value="ECO:0007669"/>
    <property type="project" value="TreeGrafter"/>
</dbReference>
<dbReference type="Pfam" id="PF00753">
    <property type="entry name" value="Lactamase_B"/>
    <property type="match status" value="1"/>
</dbReference>
<dbReference type="AlphaFoldDB" id="A0A7T5R1J8"/>
<dbReference type="GO" id="GO:0016787">
    <property type="term" value="F:hydrolase activity"/>
    <property type="evidence" value="ECO:0007669"/>
    <property type="project" value="UniProtKB-KW"/>
</dbReference>
<dbReference type="GO" id="GO:0050313">
    <property type="term" value="F:sulfur dioxygenase activity"/>
    <property type="evidence" value="ECO:0007669"/>
    <property type="project" value="InterPro"/>
</dbReference>
<reference evidence="3 4" key="1">
    <citation type="submission" date="2020-07" db="EMBL/GenBank/DDBJ databases">
        <title>Huge and variable diversity of episymbiotic CPR bacteria and DPANN archaea in groundwater ecosystems.</title>
        <authorList>
            <person name="He C.Y."/>
            <person name="Keren R."/>
            <person name="Whittaker M."/>
            <person name="Farag I.F."/>
            <person name="Doudna J."/>
            <person name="Cate J.H.D."/>
            <person name="Banfield J.F."/>
        </authorList>
    </citation>
    <scope>NUCLEOTIDE SEQUENCE [LARGE SCALE GENOMIC DNA]</scope>
    <source>
        <strain evidence="3">NC_groundwater_70_Ag_B-0.1um_54_66</strain>
    </source>
</reference>
<dbReference type="InterPro" id="IPR044528">
    <property type="entry name" value="POD-like_MBL-fold"/>
</dbReference>